<evidence type="ECO:0000313" key="10">
    <source>
        <dbReference type="EnsemblMetazoa" id="SMAR009703-PA"/>
    </source>
</evidence>
<dbReference type="Proteomes" id="UP000014500">
    <property type="component" value="Unassembled WGS sequence"/>
</dbReference>
<dbReference type="GO" id="GO:0005886">
    <property type="term" value="C:plasma membrane"/>
    <property type="evidence" value="ECO:0007669"/>
    <property type="project" value="UniProtKB-SubCell"/>
</dbReference>
<reference evidence="11" key="1">
    <citation type="submission" date="2011-05" db="EMBL/GenBank/DDBJ databases">
        <authorList>
            <person name="Richards S.R."/>
            <person name="Qu J."/>
            <person name="Jiang H."/>
            <person name="Jhangiani S.N."/>
            <person name="Agravi P."/>
            <person name="Goodspeed R."/>
            <person name="Gross S."/>
            <person name="Mandapat C."/>
            <person name="Jackson L."/>
            <person name="Mathew T."/>
            <person name="Pu L."/>
            <person name="Thornton R."/>
            <person name="Saada N."/>
            <person name="Wilczek-Boney K.B."/>
            <person name="Lee S."/>
            <person name="Kovar C."/>
            <person name="Wu Y."/>
            <person name="Scherer S.E."/>
            <person name="Worley K.C."/>
            <person name="Muzny D.M."/>
            <person name="Gibbs R."/>
        </authorList>
    </citation>
    <scope>NUCLEOTIDE SEQUENCE</scope>
    <source>
        <strain evidence="11">Brora</strain>
    </source>
</reference>
<evidence type="ECO:0000256" key="5">
    <source>
        <dbReference type="PROSITE-ProRule" id="PRU00043"/>
    </source>
</evidence>
<evidence type="ECO:0000256" key="3">
    <source>
        <dbReference type="ARBA" id="ARBA00022989"/>
    </source>
</evidence>
<name>T1J7P8_STRMM</name>
<dbReference type="PANTHER" id="PTHR24026">
    <property type="entry name" value="FAT ATYPICAL CADHERIN-RELATED"/>
    <property type="match status" value="1"/>
</dbReference>
<keyword evidence="3 8" id="KW-1133">Transmembrane helix</keyword>
<evidence type="ECO:0000256" key="2">
    <source>
        <dbReference type="ARBA" id="ARBA00022889"/>
    </source>
</evidence>
<reference evidence="10" key="2">
    <citation type="submission" date="2015-02" db="UniProtKB">
        <authorList>
            <consortium name="EnsemblMetazoa"/>
        </authorList>
    </citation>
    <scope>IDENTIFICATION</scope>
</reference>
<feature type="compositionally biased region" description="Acidic residues" evidence="7">
    <location>
        <begin position="2360"/>
        <end position="2375"/>
    </location>
</feature>
<dbReference type="CDD" id="cd11304">
    <property type="entry name" value="Cadherin_repeat"/>
    <property type="match status" value="4"/>
</dbReference>
<keyword evidence="1 8" id="KW-0812">Transmembrane</keyword>
<dbReference type="SUPFAM" id="SSF49313">
    <property type="entry name" value="Cadherin-like"/>
    <property type="match status" value="2"/>
</dbReference>
<dbReference type="PhylomeDB" id="T1J7P8"/>
<dbReference type="PROSITE" id="PS50268">
    <property type="entry name" value="CADHERIN_2"/>
    <property type="match status" value="3"/>
</dbReference>
<keyword evidence="2" id="KW-0130">Cell adhesion</keyword>
<accession>T1J7P8</accession>
<sequence>MQTDGSLNLKPIQMNENSPKGKVITQLVVSHEASAAPSTVSLLFNQIENEKFFSIVKTKTNKNNSTHTLFDITVESKYDLFDQYPYKQKYKEELMKFICKPNQLPKEKTMRIEIYDVNDAPKFSEPETQYQLIELAIKHEALYVFQFSCEHHISKFPIKVPFSKLYDPIYVTDNDFTEFGHLKFSVWDDDTLTSPSTIIRAEGKVVNERENKYLVDLYLLEYLNSKIKSEHNVILKAEDKSATSLSATTRIKIVVQTDPTELLKPKFEKRTYSTVIKIQNKSINKDVLDVKIAAKIDDGSTIRFEIDNDLSEFPNSFSIDDKAQIKIVDKNPLIDGALTTTVIGIRAISFNQPMLSDLCLLTIKILHTPDFDLRDYSVYTSRNTQIGTAIWSANAGPFMEYKLAVPNLHYQLNSESGVLYVRKNLADALDETLEVVASKTVDGQVETIGCQVTIRVVDDVQSFTQLKFEKKQYRATIGIKNKKLDSGEKLTLFPKLSVINKDKTSRITYEIDKNLSDCPVCFDIDARTGEVKIIKTDSLVVDRYLTTKTTLIIRVTSTSNTLMSDTCSVSIQLVYAPEFVTKQTKTIYIDRDSSPTDTVVWTCNTGPSATSYSIEGTSEHYAINPDTGVVSVKKPLIDVTKEMITISASTDINGQVKTDKLEIEIHVVDSVYSLPYLQFEPKQSSALVNVRDGTLMKSVSVRAIGDGASSAFYEIDPKPTECADCFSIDKTTGQLQINDITPLVKNQVTKMCLTTKVGSSVDKIYSDVSTLSVQLVYAPLFEKKVFELYVPRNSLLDGSKELTTTPQLIKAKMYDDSGIQYEIDETVSECANCFKIDNNGKIVIDKLIPLIENNWTKTTLIIRAVSELNPNYFDLSTLSIQLVYAPEFVTKQKKTIFIDRDSSPTDTVIWTCNTGPSATSYSIEGTSEHYAINPDTGVVSSSINFDVNEVTGILTIKQTLENVVEETVTVIASSKFMTVTDQAQVTIHVVHGVQNSARLKFGTKKYSATVGIKNNALDGSKELTTTPQLIKAKMYDDSGIQYEIDETVSECANCFKIDNNGKIVIDKLIPLIENNWTKTTLIIRAISTNNPLFSDVSFVSIQLSYHPEFASKKHLMYIPRNLSTNTILWTAQAGPFMTYSLENPSTFYDLNGKTGAMSIIKPLDDALNQVVVVNAANGNSGIDQTQVSVNIVDNVESLKNVQFEHKKHFAIVEIKNEKLDGSDVLTITPALIAKAEDGGTIEYEIDQTRTDFYDSFEMNKDSAEIKIVNVDSLVEKYLTQTTLIIRATSPENLLYSDTSSLSLRIMYKPNFKSQKYHIFVPRNSTVGTIVWTAQAGPFLTYSIKDEDAHYEINKNSGAIRILTSLDTAKQVTLTVVATSGTNVATDSADLTIFILENVETFATPKFEFENYIAVLGIKNEKLDSDPILKSKPDSIKATIDDNSKFTYEFDETRSESADSFSIDKETGVVQLVKIEPLVKKQLTKTTLLIRAISELNPNYFDLSTLSIRLVYKPYFEFKKYSTNVNRLSPTDMIIWTAQAGPFMTYSIIDPSGLFAINEESGAVRIKAAFSVAEKEKIITVTAATTFDGTLVTDNAELKIHIFDEEKSAARPIFEHKQYSAVIGVKNKKLDGPEILVISPQIKASVSDNSLIHFEIDSELTDFATSFSIKDKTKAQVHIIDLQPLIKNNLSKTTLLIKAVSTVDERIYDVSSLLIRLVYKPTFQSKEHSVFIYRTAKIGSSLWTANAGPFVTYSFTDLTFFYEIDKESGILSVKFSLQNAGDETLNVIAEGELGKDETRVKIHVLEDDISQAGDKHSNAACPIEENVENAECIRLSQSDDYEISKGNDDQKFKISNGQLVTNPHLDYEENHSYFLILRSEIANKTLYVTANVLDMNEAPYFETMKEIFAIAPWIQPNNVITAFRAKDPDTPNTPNAAITYSISCSGNQSKVFNLNSITGQLQWVETPTETVYYCNVYAKDGGLESLSDSTKIKIFSLKPSNIFSLKVEMKKALRRKTSDIERDLSDVLEKQVVLLLLVPGLRSQNKIEYQLFALDEDTVMPYIKIEELLSSKKEKLNEIIGDHSFEPYNSLEIVTETKVDSKEKSIAIIALSAVLGVILAITGIIGFIVFRKYRSATLQNSTSRKALLLDDEETNIEHPKIESNHSVSEAKAVLNEEKNVEIRPRIVSGEEVTIEELPDPHFSQFYDLTDNIIPQIVTEDAEIDYKQGDRKSVSFNQKIVNIPEDEARDGESAQIEDDENVIEEENVQINELEADENVIEKENVQINELEADENVIEKENVQINELEADENVIEEENVQINELEADENVQINEFEADENVKIAELKPVENTKPDELKTENFTEDMEDDSSNEDTDF</sequence>
<dbReference type="Gene3D" id="2.60.40.60">
    <property type="entry name" value="Cadherins"/>
    <property type="match status" value="3"/>
</dbReference>
<feature type="domain" description="Cadherin" evidence="9">
    <location>
        <begin position="1312"/>
        <end position="1406"/>
    </location>
</feature>
<dbReference type="InterPro" id="IPR015919">
    <property type="entry name" value="Cadherin-like_sf"/>
</dbReference>
<evidence type="ECO:0000259" key="9">
    <source>
        <dbReference type="PROSITE" id="PS50268"/>
    </source>
</evidence>
<dbReference type="PANTHER" id="PTHR24026:SF136">
    <property type="entry name" value="PROTOCADHERIN-23"/>
    <property type="match status" value="1"/>
</dbReference>
<dbReference type="SMART" id="SM00112">
    <property type="entry name" value="CA"/>
    <property type="match status" value="4"/>
</dbReference>
<dbReference type="EnsemblMetazoa" id="SMAR009703-RA">
    <property type="protein sequence ID" value="SMAR009703-PA"/>
    <property type="gene ID" value="SMAR009703"/>
</dbReference>
<keyword evidence="6" id="KW-0175">Coiled coil</keyword>
<proteinExistence type="predicted"/>
<organism evidence="10 11">
    <name type="scientific">Strigamia maritima</name>
    <name type="common">European centipede</name>
    <name type="synonym">Geophilus maritimus</name>
    <dbReference type="NCBI Taxonomy" id="126957"/>
    <lineage>
        <taxon>Eukaryota</taxon>
        <taxon>Metazoa</taxon>
        <taxon>Ecdysozoa</taxon>
        <taxon>Arthropoda</taxon>
        <taxon>Myriapoda</taxon>
        <taxon>Chilopoda</taxon>
        <taxon>Pleurostigmophora</taxon>
        <taxon>Geophilomorpha</taxon>
        <taxon>Linotaeniidae</taxon>
        <taxon>Strigamia</taxon>
    </lineage>
</organism>
<evidence type="ECO:0000256" key="8">
    <source>
        <dbReference type="SAM" id="Phobius"/>
    </source>
</evidence>
<dbReference type="EMBL" id="JH431938">
    <property type="status" value="NOT_ANNOTATED_CDS"/>
    <property type="molecule type" value="Genomic_DNA"/>
</dbReference>
<dbReference type="GO" id="GO:0007156">
    <property type="term" value="P:homophilic cell adhesion via plasma membrane adhesion molecules"/>
    <property type="evidence" value="ECO:0007669"/>
    <property type="project" value="InterPro"/>
</dbReference>
<keyword evidence="4" id="KW-0325">Glycoprotein</keyword>
<dbReference type="eggNOG" id="KOG1219">
    <property type="taxonomic scope" value="Eukaryota"/>
</dbReference>
<dbReference type="GO" id="GO:0005509">
    <property type="term" value="F:calcium ion binding"/>
    <property type="evidence" value="ECO:0007669"/>
    <property type="project" value="UniProtKB-UniRule"/>
</dbReference>
<feature type="compositionally biased region" description="Basic and acidic residues" evidence="7">
    <location>
        <begin position="2343"/>
        <end position="2359"/>
    </location>
</feature>
<feature type="transmembrane region" description="Helical" evidence="8">
    <location>
        <begin position="2105"/>
        <end position="2129"/>
    </location>
</feature>
<feature type="coiled-coil region" evidence="6">
    <location>
        <begin position="2254"/>
        <end position="2332"/>
    </location>
</feature>
<feature type="domain" description="Cadherin" evidence="9">
    <location>
        <begin position="1543"/>
        <end position="1613"/>
    </location>
</feature>
<evidence type="ECO:0000256" key="4">
    <source>
        <dbReference type="ARBA" id="ARBA00023180"/>
    </source>
</evidence>
<feature type="domain" description="Cadherin" evidence="9">
    <location>
        <begin position="1840"/>
        <end position="1900"/>
    </location>
</feature>
<evidence type="ECO:0000313" key="11">
    <source>
        <dbReference type="Proteomes" id="UP000014500"/>
    </source>
</evidence>
<keyword evidence="11" id="KW-1185">Reference proteome</keyword>
<evidence type="ECO:0000256" key="6">
    <source>
        <dbReference type="SAM" id="Coils"/>
    </source>
</evidence>
<evidence type="ECO:0000256" key="7">
    <source>
        <dbReference type="SAM" id="MobiDB-lite"/>
    </source>
</evidence>
<keyword evidence="8" id="KW-0472">Membrane</keyword>
<dbReference type="STRING" id="126957.T1J7P8"/>
<keyword evidence="5" id="KW-0106">Calcium</keyword>
<dbReference type="InterPro" id="IPR002126">
    <property type="entry name" value="Cadherin-like_dom"/>
</dbReference>
<dbReference type="HOGENOM" id="CLU_229473_0_0_1"/>
<evidence type="ECO:0000256" key="1">
    <source>
        <dbReference type="ARBA" id="ARBA00022692"/>
    </source>
</evidence>
<protein>
    <recommendedName>
        <fullName evidence="9">Cadherin domain-containing protein</fullName>
    </recommendedName>
</protein>
<feature type="region of interest" description="Disordered" evidence="7">
    <location>
        <begin position="2343"/>
        <end position="2375"/>
    </location>
</feature>